<dbReference type="Gene3D" id="3.40.190.10">
    <property type="entry name" value="Periplasmic binding protein-like II"/>
    <property type="match status" value="2"/>
</dbReference>
<reference evidence="6" key="1">
    <citation type="submission" date="2021-03" db="EMBL/GenBank/DDBJ databases">
        <title>The complete genome sequence of Acetobacter sp. TBRC 12339.</title>
        <authorList>
            <person name="Charoenyingcharoen P."/>
            <person name="Yukphan P."/>
        </authorList>
    </citation>
    <scope>NUCLEOTIDE SEQUENCE</scope>
    <source>
        <strain evidence="6">TBRC 12339</strain>
    </source>
</reference>
<evidence type="ECO:0000259" key="5">
    <source>
        <dbReference type="PROSITE" id="PS50931"/>
    </source>
</evidence>
<sequence length="310" mass="33931">MGVRFSLRQIEYFVATAETGSIVQASRQIPISQPAISAAIAHLEDVFGVSLFIRHHAQGLSLTPEGRIILQEARALLTHAQDFDSSLHSMLGRVSGEITVGCMTTLFPLLAPDLIQSFSAAYPQARLHVVAGHHEELVDKLRMGEISVMLGYDMNVPSILDFRPLSALAPYAFVSQDHPRAADGRVSLADLAEDPFLLLDLPFSREYFLQLFAAAHVTPKIVGRYPSMDVIRSLAARGEGFGLGNARPRNRHALDGRPLVYLSLEEHCDPLVYGFFTLPGQRQPLGVSAFMELCIQQLAGKPLPGTLPEP</sequence>
<dbReference type="PRINTS" id="PR00039">
    <property type="entry name" value="HTHLYSR"/>
</dbReference>
<evidence type="ECO:0000256" key="1">
    <source>
        <dbReference type="ARBA" id="ARBA00009437"/>
    </source>
</evidence>
<dbReference type="Pfam" id="PF00126">
    <property type="entry name" value="HTH_1"/>
    <property type="match status" value="1"/>
</dbReference>
<dbReference type="AlphaFoldDB" id="A0A939HMF6"/>
<comment type="similarity">
    <text evidence="1">Belongs to the LysR transcriptional regulatory family.</text>
</comment>
<dbReference type="FunFam" id="1.10.10.10:FF:000001">
    <property type="entry name" value="LysR family transcriptional regulator"/>
    <property type="match status" value="1"/>
</dbReference>
<dbReference type="GO" id="GO:0032993">
    <property type="term" value="C:protein-DNA complex"/>
    <property type="evidence" value="ECO:0007669"/>
    <property type="project" value="TreeGrafter"/>
</dbReference>
<protein>
    <submittedName>
        <fullName evidence="6">LysR family transcriptional regulator</fullName>
    </submittedName>
</protein>
<dbReference type="InterPro" id="IPR036388">
    <property type="entry name" value="WH-like_DNA-bd_sf"/>
</dbReference>
<dbReference type="SUPFAM" id="SSF53850">
    <property type="entry name" value="Periplasmic binding protein-like II"/>
    <property type="match status" value="1"/>
</dbReference>
<accession>A0A939HMF6</accession>
<keyword evidence="7" id="KW-1185">Reference proteome</keyword>
<proteinExistence type="inferred from homology"/>
<evidence type="ECO:0000313" key="6">
    <source>
        <dbReference type="EMBL" id="MBO1324786.1"/>
    </source>
</evidence>
<comment type="caution">
    <text evidence="6">The sequence shown here is derived from an EMBL/GenBank/DDBJ whole genome shotgun (WGS) entry which is preliminary data.</text>
</comment>
<keyword evidence="3" id="KW-0238">DNA-binding</keyword>
<dbReference type="Pfam" id="PF03466">
    <property type="entry name" value="LysR_substrate"/>
    <property type="match status" value="1"/>
</dbReference>
<dbReference type="PROSITE" id="PS50931">
    <property type="entry name" value="HTH_LYSR"/>
    <property type="match status" value="1"/>
</dbReference>
<dbReference type="InterPro" id="IPR005119">
    <property type="entry name" value="LysR_subst-bd"/>
</dbReference>
<keyword evidence="2" id="KW-0805">Transcription regulation</keyword>
<dbReference type="PANTHER" id="PTHR30346:SF0">
    <property type="entry name" value="HCA OPERON TRANSCRIPTIONAL ACTIVATOR HCAR"/>
    <property type="match status" value="1"/>
</dbReference>
<dbReference type="InterPro" id="IPR000847">
    <property type="entry name" value="LysR_HTH_N"/>
</dbReference>
<dbReference type="Proteomes" id="UP000664073">
    <property type="component" value="Unassembled WGS sequence"/>
</dbReference>
<gene>
    <name evidence="6" type="ORF">J2D77_06425</name>
</gene>
<dbReference type="InterPro" id="IPR036390">
    <property type="entry name" value="WH_DNA-bd_sf"/>
</dbReference>
<keyword evidence="4" id="KW-0804">Transcription</keyword>
<dbReference type="EMBL" id="JAFVMH010000002">
    <property type="protein sequence ID" value="MBO1324786.1"/>
    <property type="molecule type" value="Genomic_DNA"/>
</dbReference>
<evidence type="ECO:0000256" key="2">
    <source>
        <dbReference type="ARBA" id="ARBA00023015"/>
    </source>
</evidence>
<organism evidence="6 7">
    <name type="scientific">Acetobacter garciniae</name>
    <dbReference type="NCBI Taxonomy" id="2817435"/>
    <lineage>
        <taxon>Bacteria</taxon>
        <taxon>Pseudomonadati</taxon>
        <taxon>Pseudomonadota</taxon>
        <taxon>Alphaproteobacteria</taxon>
        <taxon>Acetobacterales</taxon>
        <taxon>Acetobacteraceae</taxon>
        <taxon>Acetobacter</taxon>
    </lineage>
</organism>
<evidence type="ECO:0000256" key="3">
    <source>
        <dbReference type="ARBA" id="ARBA00023125"/>
    </source>
</evidence>
<dbReference type="PANTHER" id="PTHR30346">
    <property type="entry name" value="TRANSCRIPTIONAL DUAL REGULATOR HCAR-RELATED"/>
    <property type="match status" value="1"/>
</dbReference>
<dbReference type="GO" id="GO:0003700">
    <property type="term" value="F:DNA-binding transcription factor activity"/>
    <property type="evidence" value="ECO:0007669"/>
    <property type="project" value="InterPro"/>
</dbReference>
<evidence type="ECO:0000256" key="4">
    <source>
        <dbReference type="ARBA" id="ARBA00023163"/>
    </source>
</evidence>
<dbReference type="SUPFAM" id="SSF46785">
    <property type="entry name" value="Winged helix' DNA-binding domain"/>
    <property type="match status" value="1"/>
</dbReference>
<name>A0A939HMF6_9PROT</name>
<dbReference type="GO" id="GO:0003677">
    <property type="term" value="F:DNA binding"/>
    <property type="evidence" value="ECO:0007669"/>
    <property type="project" value="UniProtKB-KW"/>
</dbReference>
<evidence type="ECO:0000313" key="7">
    <source>
        <dbReference type="Proteomes" id="UP000664073"/>
    </source>
</evidence>
<dbReference type="RefSeq" id="WP_207845691.1">
    <property type="nucleotide sequence ID" value="NZ_JAFVMH010000002.1"/>
</dbReference>
<feature type="domain" description="HTH lysR-type" evidence="5">
    <location>
        <begin position="5"/>
        <end position="63"/>
    </location>
</feature>
<dbReference type="Gene3D" id="1.10.10.10">
    <property type="entry name" value="Winged helix-like DNA-binding domain superfamily/Winged helix DNA-binding domain"/>
    <property type="match status" value="1"/>
</dbReference>